<dbReference type="RefSeq" id="XP_009526851.1">
    <property type="nucleotide sequence ID" value="XM_009528556.1"/>
</dbReference>
<name>G4ZCR1_PHYSP</name>
<dbReference type="AlphaFoldDB" id="G4ZCR1"/>
<accession>G4ZCR1</accession>
<dbReference type="GeneID" id="20638649"/>
<keyword evidence="2" id="KW-1185">Reference proteome</keyword>
<dbReference type="InParanoid" id="G4ZCR1"/>
<dbReference type="KEGG" id="psoj:PHYSODRAFT_255762"/>
<dbReference type="Proteomes" id="UP000002640">
    <property type="component" value="Unassembled WGS sequence"/>
</dbReference>
<feature type="non-terminal residue" evidence="1">
    <location>
        <position position="154"/>
    </location>
</feature>
<dbReference type="EMBL" id="JH159154">
    <property type="protein sequence ID" value="EGZ17793.1"/>
    <property type="molecule type" value="Genomic_DNA"/>
</dbReference>
<proteinExistence type="predicted"/>
<evidence type="ECO:0000313" key="1">
    <source>
        <dbReference type="EMBL" id="EGZ17793.1"/>
    </source>
</evidence>
<protein>
    <submittedName>
        <fullName evidence="1">Uncharacterized protein</fullName>
    </submittedName>
</protein>
<organism evidence="1 2">
    <name type="scientific">Phytophthora sojae (strain P6497)</name>
    <name type="common">Soybean stem and root rot agent</name>
    <name type="synonym">Phytophthora megasperma f. sp. glycines</name>
    <dbReference type="NCBI Taxonomy" id="1094619"/>
    <lineage>
        <taxon>Eukaryota</taxon>
        <taxon>Sar</taxon>
        <taxon>Stramenopiles</taxon>
        <taxon>Oomycota</taxon>
        <taxon>Peronosporomycetes</taxon>
        <taxon>Peronosporales</taxon>
        <taxon>Peronosporaceae</taxon>
        <taxon>Phytophthora</taxon>
    </lineage>
</organism>
<gene>
    <name evidence="1" type="ORF">PHYSODRAFT_255762</name>
</gene>
<reference evidence="1 2" key="1">
    <citation type="journal article" date="2006" name="Science">
        <title>Phytophthora genome sequences uncover evolutionary origins and mechanisms of pathogenesis.</title>
        <authorList>
            <person name="Tyler B.M."/>
            <person name="Tripathy S."/>
            <person name="Zhang X."/>
            <person name="Dehal P."/>
            <person name="Jiang R.H."/>
            <person name="Aerts A."/>
            <person name="Arredondo F.D."/>
            <person name="Baxter L."/>
            <person name="Bensasson D."/>
            <person name="Beynon J.L."/>
            <person name="Chapman J."/>
            <person name="Damasceno C.M."/>
            <person name="Dorrance A.E."/>
            <person name="Dou D."/>
            <person name="Dickerman A.W."/>
            <person name="Dubchak I.L."/>
            <person name="Garbelotto M."/>
            <person name="Gijzen M."/>
            <person name="Gordon S.G."/>
            <person name="Govers F."/>
            <person name="Grunwald N.J."/>
            <person name="Huang W."/>
            <person name="Ivors K.L."/>
            <person name="Jones R.W."/>
            <person name="Kamoun S."/>
            <person name="Krampis K."/>
            <person name="Lamour K.H."/>
            <person name="Lee M.K."/>
            <person name="McDonald W.H."/>
            <person name="Medina M."/>
            <person name="Meijer H.J."/>
            <person name="Nordberg E.K."/>
            <person name="Maclean D.J."/>
            <person name="Ospina-Giraldo M.D."/>
            <person name="Morris P.F."/>
            <person name="Phuntumart V."/>
            <person name="Putnam N.H."/>
            <person name="Rash S."/>
            <person name="Rose J.K."/>
            <person name="Sakihama Y."/>
            <person name="Salamov A.A."/>
            <person name="Savidor A."/>
            <person name="Scheuring C.F."/>
            <person name="Smith B.M."/>
            <person name="Sobral B.W."/>
            <person name="Terry A."/>
            <person name="Torto-Alalibo T.A."/>
            <person name="Win J."/>
            <person name="Xu Z."/>
            <person name="Zhang H."/>
            <person name="Grigoriev I.V."/>
            <person name="Rokhsar D.S."/>
            <person name="Boore J.L."/>
        </authorList>
    </citation>
    <scope>NUCLEOTIDE SEQUENCE [LARGE SCALE GENOMIC DNA]</scope>
    <source>
        <strain evidence="1 2">P6497</strain>
    </source>
</reference>
<evidence type="ECO:0000313" key="2">
    <source>
        <dbReference type="Proteomes" id="UP000002640"/>
    </source>
</evidence>
<sequence>MKVNPLPSVSDEVKVNIVVVKVPAEFVSASVVASVDLVMLAPPSVTVKPPAVIVAPPFSTFNPPDVIVDGHRGGRHHAATLKTDVGVAPALASMKVNPLPSVSDEVKVNIVVVKVPAEFVSASVVASVDLVMLAPPSVTVKPPAVIVAPPFSTF</sequence>